<dbReference type="Proteomes" id="UP000019753">
    <property type="component" value="Unassembled WGS sequence"/>
</dbReference>
<evidence type="ECO:0000256" key="2">
    <source>
        <dbReference type="ARBA" id="ARBA00023002"/>
    </source>
</evidence>
<dbReference type="OrthoDB" id="3784334at2"/>
<dbReference type="RefSeq" id="WP_034222883.1">
    <property type="nucleotide sequence ID" value="NZ_AXCW01000024.1"/>
</dbReference>
<dbReference type="PRINTS" id="PR00080">
    <property type="entry name" value="SDRFAMILY"/>
</dbReference>
<evidence type="ECO:0000259" key="4">
    <source>
        <dbReference type="SMART" id="SM00822"/>
    </source>
</evidence>
<dbReference type="PRINTS" id="PR00081">
    <property type="entry name" value="GDHRDH"/>
</dbReference>
<evidence type="ECO:0000256" key="3">
    <source>
        <dbReference type="RuleBase" id="RU000363"/>
    </source>
</evidence>
<feature type="domain" description="Ketoreductase" evidence="4">
    <location>
        <begin position="7"/>
        <end position="182"/>
    </location>
</feature>
<evidence type="ECO:0000313" key="6">
    <source>
        <dbReference type="Proteomes" id="UP000019753"/>
    </source>
</evidence>
<comment type="caution">
    <text evidence="5">The sequence shown here is derived from an EMBL/GenBank/DDBJ whole genome shotgun (WGS) entry which is preliminary data.</text>
</comment>
<dbReference type="SMART" id="SM00822">
    <property type="entry name" value="PKS_KR"/>
    <property type="match status" value="1"/>
</dbReference>
<gene>
    <name evidence="5" type="ORF">N866_07965</name>
</gene>
<name>A0A021VX35_9CELL</name>
<dbReference type="InterPro" id="IPR036291">
    <property type="entry name" value="NAD(P)-bd_dom_sf"/>
</dbReference>
<proteinExistence type="inferred from homology"/>
<evidence type="ECO:0000313" key="5">
    <source>
        <dbReference type="EMBL" id="EYR64580.1"/>
    </source>
</evidence>
<dbReference type="PANTHER" id="PTHR44196">
    <property type="entry name" value="DEHYDROGENASE/REDUCTASE SDR FAMILY MEMBER 7B"/>
    <property type="match status" value="1"/>
</dbReference>
<dbReference type="CDD" id="cd05233">
    <property type="entry name" value="SDR_c"/>
    <property type="match status" value="1"/>
</dbReference>
<sequence length="230" mass="23423">MTALDSAHVLVVGATGGLGVPISRRLAERGARLTLSARSAERLDALAGELGDTVVGTHAVDITFPAAPGEVVREAAARRPLDGVVYAAGVVAFGPVADVDDDTLDALLLTNLVAPVRLARAAVPVLTSGGFLANLSAVVAERPTAGMAAYSATKAALTGFDAALAHELRRQRVRVLDVRPPHTETGLAGRPIAGQAPPLGVGLDPDAVAARVVRAIEEDERDLPAAGFSA</sequence>
<protein>
    <submittedName>
        <fullName evidence="5">Short-chain dehydrogenase</fullName>
    </submittedName>
</protein>
<dbReference type="InterPro" id="IPR002347">
    <property type="entry name" value="SDR_fam"/>
</dbReference>
<organism evidence="5 6">
    <name type="scientific">Actinotalea ferrariae CF5-4</name>
    <dbReference type="NCBI Taxonomy" id="948458"/>
    <lineage>
        <taxon>Bacteria</taxon>
        <taxon>Bacillati</taxon>
        <taxon>Actinomycetota</taxon>
        <taxon>Actinomycetes</taxon>
        <taxon>Micrococcales</taxon>
        <taxon>Cellulomonadaceae</taxon>
        <taxon>Actinotalea</taxon>
    </lineage>
</organism>
<keyword evidence="6" id="KW-1185">Reference proteome</keyword>
<dbReference type="GO" id="GO:0016491">
    <property type="term" value="F:oxidoreductase activity"/>
    <property type="evidence" value="ECO:0007669"/>
    <property type="project" value="UniProtKB-KW"/>
</dbReference>
<comment type="similarity">
    <text evidence="1 3">Belongs to the short-chain dehydrogenases/reductases (SDR) family.</text>
</comment>
<dbReference type="InterPro" id="IPR057326">
    <property type="entry name" value="KR_dom"/>
</dbReference>
<evidence type="ECO:0000256" key="1">
    <source>
        <dbReference type="ARBA" id="ARBA00006484"/>
    </source>
</evidence>
<dbReference type="PANTHER" id="PTHR44196:SF1">
    <property type="entry name" value="DEHYDROGENASE_REDUCTASE SDR FAMILY MEMBER 7B"/>
    <property type="match status" value="1"/>
</dbReference>
<dbReference type="GO" id="GO:0016020">
    <property type="term" value="C:membrane"/>
    <property type="evidence" value="ECO:0007669"/>
    <property type="project" value="TreeGrafter"/>
</dbReference>
<dbReference type="SUPFAM" id="SSF51735">
    <property type="entry name" value="NAD(P)-binding Rossmann-fold domains"/>
    <property type="match status" value="1"/>
</dbReference>
<dbReference type="Gene3D" id="3.40.50.720">
    <property type="entry name" value="NAD(P)-binding Rossmann-like Domain"/>
    <property type="match status" value="1"/>
</dbReference>
<dbReference type="Pfam" id="PF00106">
    <property type="entry name" value="adh_short"/>
    <property type="match status" value="1"/>
</dbReference>
<reference evidence="5 6" key="1">
    <citation type="submission" date="2014-01" db="EMBL/GenBank/DDBJ databases">
        <title>Actinotalea ferrariae CF5-4.</title>
        <authorList>
            <person name="Chen F."/>
            <person name="Li Y."/>
            <person name="Wang G."/>
        </authorList>
    </citation>
    <scope>NUCLEOTIDE SEQUENCE [LARGE SCALE GENOMIC DNA]</scope>
    <source>
        <strain evidence="5 6">CF5-4</strain>
    </source>
</reference>
<keyword evidence="2" id="KW-0560">Oxidoreductase</keyword>
<dbReference type="AlphaFoldDB" id="A0A021VX35"/>
<accession>A0A021VX35</accession>
<dbReference type="EMBL" id="AXCW01000024">
    <property type="protein sequence ID" value="EYR64580.1"/>
    <property type="molecule type" value="Genomic_DNA"/>
</dbReference>